<proteinExistence type="predicted"/>
<evidence type="ECO:0000313" key="2">
    <source>
        <dbReference type="Proteomes" id="UP001162060"/>
    </source>
</evidence>
<evidence type="ECO:0000313" key="1">
    <source>
        <dbReference type="EMBL" id="CAK7900643.1"/>
    </source>
</evidence>
<comment type="caution">
    <text evidence="1">The sequence shown here is derived from an EMBL/GenBank/DDBJ whole genome shotgun (WGS) entry which is preliminary data.</text>
</comment>
<dbReference type="EMBL" id="CAKLBY020000016">
    <property type="protein sequence ID" value="CAK7900643.1"/>
    <property type="molecule type" value="Genomic_DNA"/>
</dbReference>
<gene>
    <name evidence="1" type="ORF">PM001_LOCUS2120</name>
</gene>
<dbReference type="AlphaFoldDB" id="A0AAV1T4K1"/>
<organism evidence="1 2">
    <name type="scientific">Peronospora matthiolae</name>
    <dbReference type="NCBI Taxonomy" id="2874970"/>
    <lineage>
        <taxon>Eukaryota</taxon>
        <taxon>Sar</taxon>
        <taxon>Stramenopiles</taxon>
        <taxon>Oomycota</taxon>
        <taxon>Peronosporomycetes</taxon>
        <taxon>Peronosporales</taxon>
        <taxon>Peronosporaceae</taxon>
        <taxon>Peronospora</taxon>
    </lineage>
</organism>
<protein>
    <submittedName>
        <fullName evidence="1">Uncharacterized protein</fullName>
    </submittedName>
</protein>
<name>A0AAV1T4K1_9STRA</name>
<accession>A0AAV1T4K1</accession>
<sequence length="261" mass="28645">MDEMAKMLESYAGGLHQSFESVLQRVDQSLAQSAQVMRMMNEAMESVMLQNLLLLSSYDVREGLTVAVENRSQVALGQTKVSARLHDADRSFFSVEIASLPVGQKMQFQAPLRDVVVGPVAGFLELECTSPGTQQTLTKRSPFRVLYFQQGSFEAEVSGEETATPGSGEVAAVSDKLLLTRVRQLLNISPIQGILTAEKGRYRYIPAAARNNDCVLYLSVEESGAGNPAYRVTVSAAGSADTAEERRRRCQEIIDEMEIVE</sequence>
<dbReference type="Proteomes" id="UP001162060">
    <property type="component" value="Unassembled WGS sequence"/>
</dbReference>
<reference evidence="1" key="1">
    <citation type="submission" date="2024-01" db="EMBL/GenBank/DDBJ databases">
        <authorList>
            <person name="Webb A."/>
        </authorList>
    </citation>
    <scope>NUCLEOTIDE SEQUENCE</scope>
    <source>
        <strain evidence="1">Pm1</strain>
    </source>
</reference>